<evidence type="ECO:0000313" key="6">
    <source>
        <dbReference type="Proteomes" id="UP000199628"/>
    </source>
</evidence>
<proteinExistence type="inferred from homology"/>
<dbReference type="Gene3D" id="1.10.443.10">
    <property type="entry name" value="Intergrase catalytic core"/>
    <property type="match status" value="1"/>
</dbReference>
<dbReference type="GO" id="GO:0015074">
    <property type="term" value="P:DNA integration"/>
    <property type="evidence" value="ECO:0007669"/>
    <property type="project" value="UniProtKB-KW"/>
</dbReference>
<dbReference type="InterPro" id="IPR011010">
    <property type="entry name" value="DNA_brk_join_enz"/>
</dbReference>
<dbReference type="STRING" id="639004.SAMN04488239_102235"/>
<dbReference type="OrthoDB" id="6388170at2"/>
<accession>A0A1G6LHM7</accession>
<sequence>MNNGQRLTDRLIRSRLPQPPERIEITDSATPGLFLRGHTKRAVWTLRRKVDGQMVRQVLGEFPTIGANDARSLAGQAVEAARTGPVAGIDAGTTLRNVLDAWSDARSDLRRTEARKAALARAFPDLLPRATVTMDTPVFLRAADGLSAGARVKALRDMRAVASWAASRGLMPEGVLQNIKLERGGERDYVPEVEHVHAYWKACEVLDEVRCRFFRFIVLSAWRKSEVREMRYDWIDGDKVVVPAAHTKTKKDQVHPLPEGWKDLIGTGDGIVFPRDDGRPLSDYTDGHHKRVIEEAGVPHFTLHDLRRAFATHMADAGGDLLSIELCLGHSPSRVLGSVGAVYNRSQRFDMRRQLLDQWAATVKTRDIATLAAE</sequence>
<gene>
    <name evidence="5" type="ORF">SAMN04488239_102235</name>
</gene>
<evidence type="ECO:0000259" key="4">
    <source>
        <dbReference type="PROSITE" id="PS51898"/>
    </source>
</evidence>
<dbReference type="GO" id="GO:0006310">
    <property type="term" value="P:DNA recombination"/>
    <property type="evidence" value="ECO:0007669"/>
    <property type="project" value="UniProtKB-KW"/>
</dbReference>
<evidence type="ECO:0000256" key="3">
    <source>
        <dbReference type="ARBA" id="ARBA00023172"/>
    </source>
</evidence>
<dbReference type="Pfam" id="PF00589">
    <property type="entry name" value="Phage_integrase"/>
    <property type="match status" value="1"/>
</dbReference>
<dbReference type="EMBL" id="FMZV01000002">
    <property type="protein sequence ID" value="SDC42275.1"/>
    <property type="molecule type" value="Genomic_DNA"/>
</dbReference>
<dbReference type="Gene3D" id="3.30.160.390">
    <property type="entry name" value="Integrase, DNA-binding domain"/>
    <property type="match status" value="1"/>
</dbReference>
<reference evidence="6" key="1">
    <citation type="submission" date="2016-10" db="EMBL/GenBank/DDBJ databases">
        <authorList>
            <person name="Varghese N."/>
            <person name="Submissions S."/>
        </authorList>
    </citation>
    <scope>NUCLEOTIDE SEQUENCE [LARGE SCALE GENOMIC DNA]</scope>
    <source>
        <strain evidence="6">CGMCC 1.9108</strain>
    </source>
</reference>
<dbReference type="SUPFAM" id="SSF56349">
    <property type="entry name" value="DNA breaking-rejoining enzymes"/>
    <property type="match status" value="1"/>
</dbReference>
<name>A0A1G6LHM7_9RHOB</name>
<dbReference type="RefSeq" id="WP_093027769.1">
    <property type="nucleotide sequence ID" value="NZ_FMZV01000002.1"/>
</dbReference>
<evidence type="ECO:0000256" key="2">
    <source>
        <dbReference type="ARBA" id="ARBA00022908"/>
    </source>
</evidence>
<comment type="similarity">
    <text evidence="1">Belongs to the 'phage' integrase family.</text>
</comment>
<dbReference type="AlphaFoldDB" id="A0A1G6LHM7"/>
<dbReference type="GO" id="GO:0003677">
    <property type="term" value="F:DNA binding"/>
    <property type="evidence" value="ECO:0007669"/>
    <property type="project" value="InterPro"/>
</dbReference>
<feature type="domain" description="Tyr recombinase" evidence="4">
    <location>
        <begin position="186"/>
        <end position="357"/>
    </location>
</feature>
<dbReference type="InterPro" id="IPR038488">
    <property type="entry name" value="Integrase_DNA-bd_sf"/>
</dbReference>
<dbReference type="InterPro" id="IPR013762">
    <property type="entry name" value="Integrase-like_cat_sf"/>
</dbReference>
<evidence type="ECO:0000256" key="1">
    <source>
        <dbReference type="ARBA" id="ARBA00008857"/>
    </source>
</evidence>
<organism evidence="5 6">
    <name type="scientific">Ruegeria marina</name>
    <dbReference type="NCBI Taxonomy" id="639004"/>
    <lineage>
        <taxon>Bacteria</taxon>
        <taxon>Pseudomonadati</taxon>
        <taxon>Pseudomonadota</taxon>
        <taxon>Alphaproteobacteria</taxon>
        <taxon>Rhodobacterales</taxon>
        <taxon>Roseobacteraceae</taxon>
        <taxon>Ruegeria</taxon>
    </lineage>
</organism>
<dbReference type="PANTHER" id="PTHR30629">
    <property type="entry name" value="PROPHAGE INTEGRASE"/>
    <property type="match status" value="1"/>
</dbReference>
<dbReference type="Proteomes" id="UP000199628">
    <property type="component" value="Unassembled WGS sequence"/>
</dbReference>
<keyword evidence="2" id="KW-0229">DNA integration</keyword>
<evidence type="ECO:0000313" key="5">
    <source>
        <dbReference type="EMBL" id="SDC42275.1"/>
    </source>
</evidence>
<dbReference type="PANTHER" id="PTHR30629:SF2">
    <property type="entry name" value="PROPHAGE INTEGRASE INTS-RELATED"/>
    <property type="match status" value="1"/>
</dbReference>
<dbReference type="InterPro" id="IPR002104">
    <property type="entry name" value="Integrase_catalytic"/>
</dbReference>
<keyword evidence="3" id="KW-0233">DNA recombination</keyword>
<dbReference type="PROSITE" id="PS51898">
    <property type="entry name" value="TYR_RECOMBINASE"/>
    <property type="match status" value="1"/>
</dbReference>
<protein>
    <submittedName>
        <fullName evidence="5">Site-specific recombinase XerD</fullName>
    </submittedName>
</protein>
<keyword evidence="6" id="KW-1185">Reference proteome</keyword>
<dbReference type="InterPro" id="IPR050808">
    <property type="entry name" value="Phage_Integrase"/>
</dbReference>